<evidence type="ECO:0000259" key="1">
    <source>
        <dbReference type="PROSITE" id="PS50106"/>
    </source>
</evidence>
<reference evidence="2" key="2">
    <citation type="submission" date="2020-09" db="EMBL/GenBank/DDBJ databases">
        <authorList>
            <person name="Sun Q."/>
            <person name="Kim S."/>
        </authorList>
    </citation>
    <scope>NUCLEOTIDE SEQUENCE</scope>
    <source>
        <strain evidence="2">KCTC 12113</strain>
    </source>
</reference>
<evidence type="ECO:0000313" key="2">
    <source>
        <dbReference type="EMBL" id="GGW23048.1"/>
    </source>
</evidence>
<gene>
    <name evidence="2" type="ORF">GCM10007383_03770</name>
</gene>
<dbReference type="Pfam" id="PF13650">
    <property type="entry name" value="Asp_protease_2"/>
    <property type="match status" value="1"/>
</dbReference>
<dbReference type="SMART" id="SM00228">
    <property type="entry name" value="PDZ"/>
    <property type="match status" value="1"/>
</dbReference>
<name>A0A918IQ36_9FLAO</name>
<reference evidence="2" key="1">
    <citation type="journal article" date="2014" name="Int. J. Syst. Evol. Microbiol.">
        <title>Complete genome sequence of Corynebacterium casei LMG S-19264T (=DSM 44701T), isolated from a smear-ripened cheese.</title>
        <authorList>
            <consortium name="US DOE Joint Genome Institute (JGI-PGF)"/>
            <person name="Walter F."/>
            <person name="Albersmeier A."/>
            <person name="Kalinowski J."/>
            <person name="Ruckert C."/>
        </authorList>
    </citation>
    <scope>NUCLEOTIDE SEQUENCE</scope>
    <source>
        <strain evidence="2">KCTC 12113</strain>
    </source>
</reference>
<dbReference type="SUPFAM" id="SSF50156">
    <property type="entry name" value="PDZ domain-like"/>
    <property type="match status" value="1"/>
</dbReference>
<protein>
    <recommendedName>
        <fullName evidence="1">PDZ domain-containing protein</fullName>
    </recommendedName>
</protein>
<dbReference type="InterPro" id="IPR021109">
    <property type="entry name" value="Peptidase_aspartic_dom_sf"/>
</dbReference>
<dbReference type="AlphaFoldDB" id="A0A918IQ36"/>
<organism evidence="2 3">
    <name type="scientific">Arenibacter certesii</name>
    <dbReference type="NCBI Taxonomy" id="228955"/>
    <lineage>
        <taxon>Bacteria</taxon>
        <taxon>Pseudomonadati</taxon>
        <taxon>Bacteroidota</taxon>
        <taxon>Flavobacteriia</taxon>
        <taxon>Flavobacteriales</taxon>
        <taxon>Flavobacteriaceae</taxon>
        <taxon>Arenibacter</taxon>
    </lineage>
</organism>
<evidence type="ECO:0000313" key="3">
    <source>
        <dbReference type="Proteomes" id="UP000634668"/>
    </source>
</evidence>
<dbReference type="InterPro" id="IPR041489">
    <property type="entry name" value="PDZ_6"/>
</dbReference>
<dbReference type="InterPro" id="IPR001478">
    <property type="entry name" value="PDZ"/>
</dbReference>
<keyword evidence="3" id="KW-1185">Reference proteome</keyword>
<dbReference type="Gene3D" id="2.40.70.10">
    <property type="entry name" value="Acid Proteases"/>
    <property type="match status" value="2"/>
</dbReference>
<comment type="caution">
    <text evidence="2">The sequence shown here is derived from an EMBL/GenBank/DDBJ whole genome shotgun (WGS) entry which is preliminary data.</text>
</comment>
<feature type="domain" description="PDZ" evidence="1">
    <location>
        <begin position="319"/>
        <end position="391"/>
    </location>
</feature>
<proteinExistence type="predicted"/>
<dbReference type="EMBL" id="BMWP01000002">
    <property type="protein sequence ID" value="GGW23048.1"/>
    <property type="molecule type" value="Genomic_DNA"/>
</dbReference>
<dbReference type="PROSITE" id="PS50106">
    <property type="entry name" value="PDZ"/>
    <property type="match status" value="1"/>
</dbReference>
<dbReference type="InterPro" id="IPR036034">
    <property type="entry name" value="PDZ_sf"/>
</dbReference>
<dbReference type="Proteomes" id="UP000634668">
    <property type="component" value="Unassembled WGS sequence"/>
</dbReference>
<accession>A0A918IQ36</accession>
<sequence length="419" mass="46716">MPHGKKYEKVKFKLVNNLILIPVDVNGAKLSFILDSGVNNPILFNISDQDSIQINDVTEVTIRGLGNGDPIKALKSSNNTFQIGNTRNNKQLLYVVMDRALNFSPRLGVVVHGIIGYDLFRDFVVSINYASQIIKLYDPHQYKPKKSTKIQTLPLLIEKNKAYLEGKVVMDDNQNIPVRLLVDSGSSDALWLFSDEERGLNVPLNHYEDFLGQGLSGAVYGKRTKIKGLVLGNFQLNEAKTAFPDMEYFSAISSLGERNGSLGGEVLKRFTAIYNYGAGTISLRKNRMFNDPFNYNLSGIDLQHNGMRFISERIADARGVAIEKGDSFGTVQILFEDKTRLTVVPEIIVSGIRAGSPGHEAGLREGDIILAVNGKKIHNYELQEILKMLNEKEGKWVKVQVGRLGSDVTVSYVLKKMFK</sequence>
<dbReference type="Pfam" id="PF17820">
    <property type="entry name" value="PDZ_6"/>
    <property type="match status" value="1"/>
</dbReference>
<dbReference type="Gene3D" id="2.30.42.10">
    <property type="match status" value="1"/>
</dbReference>